<keyword evidence="2" id="KW-1185">Reference proteome</keyword>
<protein>
    <recommendedName>
        <fullName evidence="3">DUF4276 family protein</fullName>
    </recommendedName>
</protein>
<gene>
    <name evidence="1" type="ORF">HMF3257_30025</name>
</gene>
<organism evidence="1 2">
    <name type="scientific">Spirosoma telluris</name>
    <dbReference type="NCBI Taxonomy" id="2183553"/>
    <lineage>
        <taxon>Bacteria</taxon>
        <taxon>Pseudomonadati</taxon>
        <taxon>Bacteroidota</taxon>
        <taxon>Cytophagia</taxon>
        <taxon>Cytophagales</taxon>
        <taxon>Cytophagaceae</taxon>
        <taxon>Spirosoma</taxon>
    </lineage>
</organism>
<reference evidence="1 2" key="1">
    <citation type="submission" date="2018-06" db="EMBL/GenBank/DDBJ databases">
        <title>Spirosoma sp. HMF3257 Genome sequencing and assembly.</title>
        <authorList>
            <person name="Kang H."/>
            <person name="Cha I."/>
            <person name="Kim H."/>
            <person name="Kang J."/>
            <person name="Joh K."/>
        </authorList>
    </citation>
    <scope>NUCLEOTIDE SEQUENCE [LARGE SCALE GENOMIC DNA]</scope>
    <source>
        <strain evidence="1 2">HMF3257</strain>
    </source>
</reference>
<proteinExistence type="predicted"/>
<name>A0A327NPL2_9BACT</name>
<dbReference type="AlphaFoldDB" id="A0A327NPL2"/>
<evidence type="ECO:0008006" key="3">
    <source>
        <dbReference type="Google" id="ProtNLM"/>
    </source>
</evidence>
<sequence>MSQIVTVGFITEGTTDVRFLSGIIRRTFEDLTWECQQAIEVYPPMALAVSKLGLTFSDYVLEAAKSAETDKLMVLCVHTDADDDSDTETFNNRIAPAFVYTRLKLAPQINPNMVAIVPVRMTEAWMLADKDALKAEIGTDKTDAQLGLIRSPESVADPKETIKEAIRLAFDHRARRSRNQVSISDLYEPLGAIVSLERLALLPSYQKFKEAVREAFRRLNYLH</sequence>
<dbReference type="RefSeq" id="WP_111347911.1">
    <property type="nucleotide sequence ID" value="NZ_QLII01000001.1"/>
</dbReference>
<accession>A0A327NPL2</accession>
<dbReference type="Pfam" id="PF14103">
    <property type="entry name" value="DUF4276"/>
    <property type="match status" value="1"/>
</dbReference>
<dbReference type="EMBL" id="QLII01000001">
    <property type="protein sequence ID" value="RAI77351.1"/>
    <property type="molecule type" value="Genomic_DNA"/>
</dbReference>
<dbReference type="InterPro" id="IPR025455">
    <property type="entry name" value="DUF4276"/>
</dbReference>
<dbReference type="OrthoDB" id="7596770at2"/>
<dbReference type="Proteomes" id="UP000249016">
    <property type="component" value="Unassembled WGS sequence"/>
</dbReference>
<evidence type="ECO:0000313" key="1">
    <source>
        <dbReference type="EMBL" id="RAI77351.1"/>
    </source>
</evidence>
<evidence type="ECO:0000313" key="2">
    <source>
        <dbReference type="Proteomes" id="UP000249016"/>
    </source>
</evidence>
<comment type="caution">
    <text evidence="1">The sequence shown here is derived from an EMBL/GenBank/DDBJ whole genome shotgun (WGS) entry which is preliminary data.</text>
</comment>